<evidence type="ECO:0000256" key="2">
    <source>
        <dbReference type="ARBA" id="ARBA00022898"/>
    </source>
</evidence>
<gene>
    <name evidence="7" type="ORF">B7P34_06260</name>
</gene>
<evidence type="ECO:0000259" key="6">
    <source>
        <dbReference type="Pfam" id="PF00266"/>
    </source>
</evidence>
<dbReference type="PROSITE" id="PS00595">
    <property type="entry name" value="AA_TRANSFER_CLASS_5"/>
    <property type="match status" value="1"/>
</dbReference>
<dbReference type="GO" id="GO:0031071">
    <property type="term" value="F:cysteine desulfurase activity"/>
    <property type="evidence" value="ECO:0007669"/>
    <property type="project" value="UniProtKB-EC"/>
</dbReference>
<dbReference type="Pfam" id="PF00266">
    <property type="entry name" value="Aminotran_5"/>
    <property type="match status" value="1"/>
</dbReference>
<dbReference type="PANTHER" id="PTHR43586">
    <property type="entry name" value="CYSTEINE DESULFURASE"/>
    <property type="match status" value="1"/>
</dbReference>
<reference evidence="7 8" key="1">
    <citation type="submission" date="2018-03" db="EMBL/GenBank/DDBJ databases">
        <title>Chitinolytic properties of Streptosporangium nondiastaticum TBG75A20.</title>
        <authorList>
            <person name="Gayathri V."/>
            <person name="Shiburaj S."/>
        </authorList>
    </citation>
    <scope>NUCLEOTIDE SEQUENCE [LARGE SCALE GENOMIC DNA]</scope>
    <source>
        <strain evidence="7 8">TBG75A20</strain>
    </source>
</reference>
<evidence type="ECO:0000256" key="4">
    <source>
        <dbReference type="RuleBase" id="RU004075"/>
    </source>
</evidence>
<comment type="similarity">
    <text evidence="4">Belongs to the class-V pyridoxal-phosphate-dependent aminotransferase family.</text>
</comment>
<comment type="cofactor">
    <cofactor evidence="1 5">
        <name>pyridoxal 5'-phosphate</name>
        <dbReference type="ChEBI" id="CHEBI:597326"/>
    </cofactor>
</comment>
<dbReference type="Gene3D" id="3.40.640.10">
    <property type="entry name" value="Type I PLP-dependent aspartate aminotransferase-like (Major domain)"/>
    <property type="match status" value="1"/>
</dbReference>
<keyword evidence="8" id="KW-1185">Reference proteome</keyword>
<evidence type="ECO:0000256" key="1">
    <source>
        <dbReference type="ARBA" id="ARBA00001933"/>
    </source>
</evidence>
<comment type="caution">
    <text evidence="7">The sequence shown here is derived from an EMBL/GenBank/DDBJ whole genome shotgun (WGS) entry which is preliminary data.</text>
</comment>
<evidence type="ECO:0000313" key="8">
    <source>
        <dbReference type="Proteomes" id="UP000242427"/>
    </source>
</evidence>
<comment type="catalytic activity">
    <reaction evidence="3">
        <text>(sulfur carrier)-H + L-cysteine = (sulfur carrier)-SH + L-alanine</text>
        <dbReference type="Rhea" id="RHEA:43892"/>
        <dbReference type="Rhea" id="RHEA-COMP:14737"/>
        <dbReference type="Rhea" id="RHEA-COMP:14739"/>
        <dbReference type="ChEBI" id="CHEBI:29917"/>
        <dbReference type="ChEBI" id="CHEBI:35235"/>
        <dbReference type="ChEBI" id="CHEBI:57972"/>
        <dbReference type="ChEBI" id="CHEBI:64428"/>
        <dbReference type="EC" id="2.8.1.7"/>
    </reaction>
</comment>
<dbReference type="PANTHER" id="PTHR43586:SF8">
    <property type="entry name" value="CYSTEINE DESULFURASE 1, CHLOROPLASTIC"/>
    <property type="match status" value="1"/>
</dbReference>
<evidence type="ECO:0000313" key="7">
    <source>
        <dbReference type="EMBL" id="PSJ29658.1"/>
    </source>
</evidence>
<evidence type="ECO:0000256" key="3">
    <source>
        <dbReference type="ARBA" id="ARBA00050776"/>
    </source>
</evidence>
<dbReference type="SUPFAM" id="SSF53383">
    <property type="entry name" value="PLP-dependent transferases"/>
    <property type="match status" value="1"/>
</dbReference>
<dbReference type="EMBL" id="PXWG01000008">
    <property type="protein sequence ID" value="PSJ29658.1"/>
    <property type="molecule type" value="Genomic_DNA"/>
</dbReference>
<feature type="domain" description="Aminotransferase class V" evidence="6">
    <location>
        <begin position="2"/>
        <end position="102"/>
    </location>
</feature>
<keyword evidence="2" id="KW-0663">Pyridoxal phosphate</keyword>
<dbReference type="InterPro" id="IPR015421">
    <property type="entry name" value="PyrdxlP-dep_Trfase_major"/>
</dbReference>
<dbReference type="Proteomes" id="UP000242427">
    <property type="component" value="Unassembled WGS sequence"/>
</dbReference>
<dbReference type="AlphaFoldDB" id="A0A9X7JTI8"/>
<accession>A0A9X7JTI8</accession>
<sequence>MDENDELLLESFRAKITERTRLIAVAHVSNVRGTESPVREILTEAPGHGIVMVVDGTQAVAHRTVDVRDIDVDFYAFSAHKMYGPHGAGVLYDKAERLTTWRRPRAPPRGYAPRTASPCTAARYPGHRVLQCGWRAPS</sequence>
<dbReference type="InterPro" id="IPR015424">
    <property type="entry name" value="PyrdxlP-dep_Trfase"/>
</dbReference>
<dbReference type="InterPro" id="IPR020578">
    <property type="entry name" value="Aminotrans_V_PyrdxlP_BS"/>
</dbReference>
<organism evidence="7 8">
    <name type="scientific">Streptosporangium nondiastaticum</name>
    <dbReference type="NCBI Taxonomy" id="35764"/>
    <lineage>
        <taxon>Bacteria</taxon>
        <taxon>Bacillati</taxon>
        <taxon>Actinomycetota</taxon>
        <taxon>Actinomycetes</taxon>
        <taxon>Streptosporangiales</taxon>
        <taxon>Streptosporangiaceae</taxon>
        <taxon>Streptosporangium</taxon>
    </lineage>
</organism>
<evidence type="ECO:0000256" key="5">
    <source>
        <dbReference type="RuleBase" id="RU004504"/>
    </source>
</evidence>
<name>A0A9X7JTI8_9ACTN</name>
<protein>
    <recommendedName>
        <fullName evidence="6">Aminotransferase class V domain-containing protein</fullName>
    </recommendedName>
</protein>
<proteinExistence type="inferred from homology"/>
<dbReference type="InterPro" id="IPR000192">
    <property type="entry name" value="Aminotrans_V_dom"/>
</dbReference>